<feature type="compositionally biased region" description="Basic residues" evidence="1">
    <location>
        <begin position="83"/>
        <end position="96"/>
    </location>
</feature>
<evidence type="ECO:0000313" key="2">
    <source>
        <dbReference type="EMBL" id="SPJ81673.1"/>
    </source>
</evidence>
<gene>
    <name evidence="2" type="ORF">FTOL_09078</name>
</gene>
<feature type="region of interest" description="Disordered" evidence="1">
    <location>
        <begin position="635"/>
        <end position="740"/>
    </location>
</feature>
<feature type="region of interest" description="Disordered" evidence="1">
    <location>
        <begin position="60"/>
        <end position="115"/>
    </location>
</feature>
<protein>
    <submittedName>
        <fullName evidence="2">Uncharacterized protein</fullName>
    </submittedName>
</protein>
<feature type="compositionally biased region" description="Polar residues" evidence="1">
    <location>
        <begin position="98"/>
        <end position="112"/>
    </location>
</feature>
<comment type="caution">
    <text evidence="2">The sequence shown here is derived from an EMBL/GenBank/DDBJ whole genome shotgun (WGS) entry which is preliminary data.</text>
</comment>
<proteinExistence type="predicted"/>
<evidence type="ECO:0000256" key="1">
    <source>
        <dbReference type="SAM" id="MobiDB-lite"/>
    </source>
</evidence>
<feature type="compositionally biased region" description="Basic and acidic residues" evidence="1">
    <location>
        <begin position="687"/>
        <end position="706"/>
    </location>
</feature>
<name>A0AAE8MGD0_9HYPO</name>
<feature type="compositionally biased region" description="Basic and acidic residues" evidence="1">
    <location>
        <begin position="659"/>
        <end position="679"/>
    </location>
</feature>
<accession>A0AAE8MGD0</accession>
<organism evidence="2 3">
    <name type="scientific">Fusarium torulosum</name>
    <dbReference type="NCBI Taxonomy" id="33205"/>
    <lineage>
        <taxon>Eukaryota</taxon>
        <taxon>Fungi</taxon>
        <taxon>Dikarya</taxon>
        <taxon>Ascomycota</taxon>
        <taxon>Pezizomycotina</taxon>
        <taxon>Sordariomycetes</taxon>
        <taxon>Hypocreomycetidae</taxon>
        <taxon>Hypocreales</taxon>
        <taxon>Nectriaceae</taxon>
        <taxon>Fusarium</taxon>
    </lineage>
</organism>
<feature type="compositionally biased region" description="Acidic residues" evidence="1">
    <location>
        <begin position="707"/>
        <end position="719"/>
    </location>
</feature>
<keyword evidence="3" id="KW-1185">Reference proteome</keyword>
<reference evidence="2" key="1">
    <citation type="submission" date="2018-03" db="EMBL/GenBank/DDBJ databases">
        <authorList>
            <person name="Guldener U."/>
        </authorList>
    </citation>
    <scope>NUCLEOTIDE SEQUENCE</scope>
</reference>
<dbReference type="Proteomes" id="UP001187734">
    <property type="component" value="Unassembled WGS sequence"/>
</dbReference>
<feature type="compositionally biased region" description="Basic and acidic residues" evidence="1">
    <location>
        <begin position="72"/>
        <end position="82"/>
    </location>
</feature>
<dbReference type="EMBL" id="ONZP01000328">
    <property type="protein sequence ID" value="SPJ81673.1"/>
    <property type="molecule type" value="Genomic_DNA"/>
</dbReference>
<sequence>MSEQPLTIPAHSLIAGGHKHKKQAEQPWTAARCQRLLRQLQCRLVALRKLVNEARQPATAAAAATITTTRTKRVDTDEEPTRPPKRARYTYGRRRSAPAQTKPTISPLSTPPRTFRTLGSMKIERSPVGVGRIDFAKPSARDFNHHNSTFDTSATSLKESGTNAKSLLLELQSLRQIVSDSQYHIYETIFGWLNGLLRSTEPWSQTTHPKSLLGMCLRKVPDALAVIEEWDRQSAANEGKSFKWESSKASTDLYEQLEGFGSTSLGWKSLKLVLRAHALCLLAAAVKEGLFESSYVRLLADLCFSLECKEEAVRLVVSLKVPLAVPRGSSGILVENSTFQPLEAIVRSLQNQEVTGPSWDCLTTLISNKKLSLSWLTSRAFQRVWMRGVEILLHSRTPVPSTIAFMCTALNQLLLNDGKTKGTDQPSEEHTLVSVLAAITAAIWTLGAGMNGEEPWRTHAIRRLLLTLESYVSQQQTRRRGVRTSRCFIFVLAQFISTVMIDNDVVRLLAKNLSIYDSMKLMATARNGCPTQSQYQQTLLLACSAAQYRGRACGLPCHDVLSEIRTSLNGLGLPTWFQHGLVSDGAFVLAQKTKDLRDVAFAERFPAHGKGTLEASTMFAGWRWEEGIGEWVLPSPSQKRRRELRQQDQGRDGTNYETGTDRQPDSRDRIAGPSEKKADQSSNFGYKNDKDSSVESDKDMGKHNDMNDTDDTNGEDENDTSATSITDIDERQDSGDELGDCARMMGHNLGRALGQDDYDDSANIKRTKVKVVKKVKSLGITRMWQDHRLGRATMGMSEILQGGDDMDDELSMLETI</sequence>
<dbReference type="AlphaFoldDB" id="A0AAE8MGD0"/>
<feature type="compositionally biased region" description="Low complexity" evidence="1">
    <location>
        <begin position="60"/>
        <end position="69"/>
    </location>
</feature>
<feature type="region of interest" description="Disordered" evidence="1">
    <location>
        <begin position="1"/>
        <end position="21"/>
    </location>
</feature>
<evidence type="ECO:0000313" key="3">
    <source>
        <dbReference type="Proteomes" id="UP001187734"/>
    </source>
</evidence>